<dbReference type="AlphaFoldDB" id="A0A9E9LC82"/>
<proteinExistence type="predicted"/>
<accession>A0A9E9LC82</accession>
<reference evidence="2" key="1">
    <citation type="journal article" date="2022" name="Front. Microbiol.">
        <title>New perspectives on an old grouping: The genomic and phenotypic variability of Oxalobacter formigenes and the implications for calcium oxalate stone prevention.</title>
        <authorList>
            <person name="Chmiel J.A."/>
            <person name="Carr C."/>
            <person name="Stuivenberg G.A."/>
            <person name="Venema R."/>
            <person name="Chanyi R.M."/>
            <person name="Al K.F."/>
            <person name="Giguere D."/>
            <person name="Say H."/>
            <person name="Akouris P.P."/>
            <person name="Dominguez Romero S.A."/>
            <person name="Kwong A."/>
            <person name="Tai V."/>
            <person name="Koval S.F."/>
            <person name="Razvi H."/>
            <person name="Bjazevic J."/>
            <person name="Burton J.P."/>
        </authorList>
    </citation>
    <scope>NUCLEOTIDE SEQUENCE</scope>
    <source>
        <strain evidence="2">OxK</strain>
    </source>
</reference>
<feature type="region of interest" description="Disordered" evidence="1">
    <location>
        <begin position="177"/>
        <end position="209"/>
    </location>
</feature>
<feature type="region of interest" description="Disordered" evidence="1">
    <location>
        <begin position="1"/>
        <end position="28"/>
    </location>
</feature>
<gene>
    <name evidence="2" type="ORF">NB646_05715</name>
</gene>
<dbReference type="RefSeq" id="WP_269315469.1">
    <property type="nucleotide sequence ID" value="NZ_CP098251.1"/>
</dbReference>
<dbReference type="Gene3D" id="3.40.630.30">
    <property type="match status" value="1"/>
</dbReference>
<name>A0A9E9LC82_9BURK</name>
<dbReference type="EMBL" id="CP098251">
    <property type="protein sequence ID" value="WAV90370.1"/>
    <property type="molecule type" value="Genomic_DNA"/>
</dbReference>
<organism evidence="2">
    <name type="scientific">Oxalobacter aliiformigenes</name>
    <dbReference type="NCBI Taxonomy" id="2946593"/>
    <lineage>
        <taxon>Bacteria</taxon>
        <taxon>Pseudomonadati</taxon>
        <taxon>Pseudomonadota</taxon>
        <taxon>Betaproteobacteria</taxon>
        <taxon>Burkholderiales</taxon>
        <taxon>Oxalobacteraceae</taxon>
        <taxon>Oxalobacter</taxon>
    </lineage>
</organism>
<protein>
    <submittedName>
        <fullName evidence="2">Uncharacterized protein</fullName>
    </submittedName>
</protein>
<evidence type="ECO:0000313" key="2">
    <source>
        <dbReference type="EMBL" id="WAV90370.1"/>
    </source>
</evidence>
<sequence length="209" mass="23564">MPERRKIPRSGIPDRTASADNDPMEISRYPLPDTDEIIALVLHGPNDGTRPPFRIENQPARLRIRKECIDPGGNFRIAKENGKVTGTIGLIDKRNRADIPKKFFEPRREAPHPPGQRRHTTFPAFARACGFSGTNPEIPENTGRTHRFYGISGFERIPEEKRPIGYNYPYEKSRFFSRFPSRQAPSRNGGGTPASPGKNRPPANPKPRS</sequence>
<evidence type="ECO:0000256" key="1">
    <source>
        <dbReference type="SAM" id="MobiDB-lite"/>
    </source>
</evidence>
<dbReference type="Proteomes" id="UP001164819">
    <property type="component" value="Chromosome"/>
</dbReference>